<reference evidence="1" key="1">
    <citation type="journal article" date="2021" name="Proc. Natl. Acad. Sci. U.S.A.">
        <title>A Catalog of Tens of Thousands of Viruses from Human Metagenomes Reveals Hidden Associations with Chronic Diseases.</title>
        <authorList>
            <person name="Tisza M.J."/>
            <person name="Buck C.B."/>
        </authorList>
    </citation>
    <scope>NUCLEOTIDE SEQUENCE</scope>
    <source>
        <strain evidence="1">Ctrok7</strain>
    </source>
</reference>
<dbReference type="EMBL" id="BK015149">
    <property type="protein sequence ID" value="DAD92977.1"/>
    <property type="molecule type" value="Genomic_DNA"/>
</dbReference>
<protein>
    <submittedName>
        <fullName evidence="1">Uncharacterized protein</fullName>
    </submittedName>
</protein>
<sequence>MKYTILINQYAAVNSSLDLDLIDLAIFDFIKDFANCASCVKMHTPEGIYFWISHKLILEAMPLLNIKTSQGMIKRIDNLIKAGILQKHPNCELYNKTLYCFGENYELLTFTEKATRILTGVDTPKQKLMPPINESLGVPINESLGYNSNNIDNPINDNENTPNNNVVGELFPEEQKVEEPKDKKTLFRNSEVYKMVKFENGVGVDYSEFESKFATPEFEKVDLVYYFHSVSDWSDQKNMKRTKNGWLATVRKFIRGDVEKKKLHLKPEYKAPTQRLNVAGAIEYLKDDY</sequence>
<evidence type="ECO:0000313" key="1">
    <source>
        <dbReference type="EMBL" id="DAD92977.1"/>
    </source>
</evidence>
<organism evidence="1">
    <name type="scientific">Siphoviridae sp. ctrok7</name>
    <dbReference type="NCBI Taxonomy" id="2826480"/>
    <lineage>
        <taxon>Viruses</taxon>
        <taxon>Duplodnaviria</taxon>
        <taxon>Heunggongvirae</taxon>
        <taxon>Uroviricota</taxon>
        <taxon>Caudoviricetes</taxon>
    </lineage>
</organism>
<proteinExistence type="predicted"/>
<accession>A0A8S5NEB8</accession>
<name>A0A8S5NEB8_9CAUD</name>